<reference evidence="2" key="1">
    <citation type="journal article" date="2023" name="Science">
        <title>Genome structures resolve the early diversification of teleost fishes.</title>
        <authorList>
            <person name="Parey E."/>
            <person name="Louis A."/>
            <person name="Montfort J."/>
            <person name="Bouchez O."/>
            <person name="Roques C."/>
            <person name="Iampietro C."/>
            <person name="Lluch J."/>
            <person name="Castinel A."/>
            <person name="Donnadieu C."/>
            <person name="Desvignes T."/>
            <person name="Floi Bucao C."/>
            <person name="Jouanno E."/>
            <person name="Wen M."/>
            <person name="Mejri S."/>
            <person name="Dirks R."/>
            <person name="Jansen H."/>
            <person name="Henkel C."/>
            <person name="Chen W.J."/>
            <person name="Zahm M."/>
            <person name="Cabau C."/>
            <person name="Klopp C."/>
            <person name="Thompson A.W."/>
            <person name="Robinson-Rechavi M."/>
            <person name="Braasch I."/>
            <person name="Lecointre G."/>
            <person name="Bobe J."/>
            <person name="Postlethwait J.H."/>
            <person name="Berthelot C."/>
            <person name="Roest Crollius H."/>
            <person name="Guiguen Y."/>
        </authorList>
    </citation>
    <scope>NUCLEOTIDE SEQUENCE</scope>
    <source>
        <strain evidence="2">WJC10195</strain>
    </source>
</reference>
<keyword evidence="3" id="KW-1185">Reference proteome</keyword>
<evidence type="ECO:0000313" key="2">
    <source>
        <dbReference type="EMBL" id="KAJ8382618.1"/>
    </source>
</evidence>
<protein>
    <submittedName>
        <fullName evidence="2">Uncharacterized protein</fullName>
    </submittedName>
</protein>
<dbReference type="Proteomes" id="UP001152622">
    <property type="component" value="Chromosome 1"/>
</dbReference>
<dbReference type="AlphaFoldDB" id="A0A9Q1JEH9"/>
<name>A0A9Q1JEH9_SYNKA</name>
<gene>
    <name evidence="2" type="ORF">SKAU_G00033960</name>
</gene>
<evidence type="ECO:0000256" key="1">
    <source>
        <dbReference type="SAM" id="MobiDB-lite"/>
    </source>
</evidence>
<evidence type="ECO:0000313" key="3">
    <source>
        <dbReference type="Proteomes" id="UP001152622"/>
    </source>
</evidence>
<proteinExistence type="predicted"/>
<comment type="caution">
    <text evidence="2">The sequence shown here is derived from an EMBL/GenBank/DDBJ whole genome shotgun (WGS) entry which is preliminary data.</text>
</comment>
<dbReference type="EMBL" id="JAINUF010000001">
    <property type="protein sequence ID" value="KAJ8382618.1"/>
    <property type="molecule type" value="Genomic_DNA"/>
</dbReference>
<feature type="compositionally biased region" description="Basic residues" evidence="1">
    <location>
        <begin position="90"/>
        <end position="102"/>
    </location>
</feature>
<feature type="compositionally biased region" description="Basic and acidic residues" evidence="1">
    <location>
        <begin position="130"/>
        <end position="142"/>
    </location>
</feature>
<organism evidence="2 3">
    <name type="scientific">Synaphobranchus kaupii</name>
    <name type="common">Kaup's arrowtooth eel</name>
    <dbReference type="NCBI Taxonomy" id="118154"/>
    <lineage>
        <taxon>Eukaryota</taxon>
        <taxon>Metazoa</taxon>
        <taxon>Chordata</taxon>
        <taxon>Craniata</taxon>
        <taxon>Vertebrata</taxon>
        <taxon>Euteleostomi</taxon>
        <taxon>Actinopterygii</taxon>
        <taxon>Neopterygii</taxon>
        <taxon>Teleostei</taxon>
        <taxon>Anguilliformes</taxon>
        <taxon>Synaphobranchidae</taxon>
        <taxon>Synaphobranchus</taxon>
    </lineage>
</organism>
<sequence>MACLLKKQHSVALSPREGCSSLPCRDSGGRIKRRSGPRKGCLIFPSARLPDTAVPNGRPPGGLKPRRYCQRVNPGRAPGPAAACQEKARRLLGKRRRPKRAANKLSEMTARGPVRGRRRRRSPGAGWRSPARDGSDACDSHPRPGGRALSALSV</sequence>
<accession>A0A9Q1JEH9</accession>
<feature type="region of interest" description="Disordered" evidence="1">
    <location>
        <begin position="15"/>
        <end position="154"/>
    </location>
</feature>